<dbReference type="Pfam" id="PF00335">
    <property type="entry name" value="Tetraspanin"/>
    <property type="match status" value="1"/>
</dbReference>
<comment type="caution">
    <text evidence="6">The sequence shown here is derived from an EMBL/GenBank/DDBJ whole genome shotgun (WGS) entry which is preliminary data.</text>
</comment>
<accession>A0A814QDS7</accession>
<evidence type="ECO:0000256" key="1">
    <source>
        <dbReference type="ARBA" id="ARBA00004141"/>
    </source>
</evidence>
<evidence type="ECO:0000256" key="2">
    <source>
        <dbReference type="ARBA" id="ARBA00022692"/>
    </source>
</evidence>
<proteinExistence type="predicted"/>
<dbReference type="CDD" id="cd03127">
    <property type="entry name" value="tetraspanin_LEL"/>
    <property type="match status" value="1"/>
</dbReference>
<gene>
    <name evidence="7" type="ORF">JXQ802_LOCUS20489</name>
    <name evidence="6" type="ORF">RFH988_LOCUS20183</name>
</gene>
<dbReference type="EMBL" id="CAJNOO010001226">
    <property type="protein sequence ID" value="CAF1117726.1"/>
    <property type="molecule type" value="Genomic_DNA"/>
</dbReference>
<name>A0A814QDS7_9BILA</name>
<evidence type="ECO:0000313" key="9">
    <source>
        <dbReference type="Proteomes" id="UP000663882"/>
    </source>
</evidence>
<dbReference type="Proteomes" id="UP000663882">
    <property type="component" value="Unassembled WGS sequence"/>
</dbReference>
<keyword evidence="4 5" id="KW-0472">Membrane</keyword>
<keyword evidence="8" id="KW-1185">Reference proteome</keyword>
<evidence type="ECO:0000256" key="5">
    <source>
        <dbReference type="SAM" id="Phobius"/>
    </source>
</evidence>
<dbReference type="GO" id="GO:0016020">
    <property type="term" value="C:membrane"/>
    <property type="evidence" value="ECO:0007669"/>
    <property type="project" value="UniProtKB-SubCell"/>
</dbReference>
<evidence type="ECO:0008006" key="10">
    <source>
        <dbReference type="Google" id="ProtNLM"/>
    </source>
</evidence>
<dbReference type="AlphaFoldDB" id="A0A814QDS7"/>
<evidence type="ECO:0000313" key="6">
    <source>
        <dbReference type="EMBL" id="CAF1117726.1"/>
    </source>
</evidence>
<feature type="transmembrane region" description="Helical" evidence="5">
    <location>
        <begin position="7"/>
        <end position="35"/>
    </location>
</feature>
<dbReference type="InterPro" id="IPR008952">
    <property type="entry name" value="Tetraspanin_EC2_sf"/>
</dbReference>
<dbReference type="EMBL" id="CAJNOL010000587">
    <property type="protein sequence ID" value="CAF1126563.1"/>
    <property type="molecule type" value="Genomic_DNA"/>
</dbReference>
<keyword evidence="3 5" id="KW-1133">Transmembrane helix</keyword>
<dbReference type="Proteomes" id="UP000663870">
    <property type="component" value="Unassembled WGS sequence"/>
</dbReference>
<reference evidence="6" key="1">
    <citation type="submission" date="2021-02" db="EMBL/GenBank/DDBJ databases">
        <authorList>
            <person name="Nowell W R."/>
        </authorList>
    </citation>
    <scope>NUCLEOTIDE SEQUENCE</scope>
</reference>
<feature type="transmembrane region" description="Helical" evidence="5">
    <location>
        <begin position="132"/>
        <end position="156"/>
    </location>
</feature>
<dbReference type="SUPFAM" id="SSF48652">
    <property type="entry name" value="Tetraspanin"/>
    <property type="match status" value="1"/>
</dbReference>
<evidence type="ECO:0000256" key="4">
    <source>
        <dbReference type="ARBA" id="ARBA00023136"/>
    </source>
</evidence>
<evidence type="ECO:0000313" key="7">
    <source>
        <dbReference type="EMBL" id="CAF1126563.1"/>
    </source>
</evidence>
<protein>
    <recommendedName>
        <fullName evidence="10">Tetraspanin</fullName>
    </recommendedName>
</protein>
<evidence type="ECO:0000313" key="8">
    <source>
        <dbReference type="Proteomes" id="UP000663870"/>
    </source>
</evidence>
<evidence type="ECO:0000256" key="3">
    <source>
        <dbReference type="ARBA" id="ARBA00022989"/>
    </source>
</evidence>
<dbReference type="InterPro" id="IPR018499">
    <property type="entry name" value="Tetraspanin/Peripherin"/>
</dbReference>
<sequence length="225" mass="25857">MAKRNRPLALFVAISWVFTVAINLVMFTILFLYYYVIFPQLNILLIRSLQQTPSITTNSLDILQSKYTCCGINSKDDYNNLSLDLLPSSCCRVSNCWRDTSINNNNGSNNTVSLMHTNGCYPIINKYITFEFWIIGGVTSLCALLQILAITFMCILNQRYQKSDDNQKFVISHLGTDSSFNENINNNNNNNNNNIQDSSNTIEEIVEGYTMLRIRVQYMMWQFSL</sequence>
<dbReference type="Gene3D" id="1.10.1450.10">
    <property type="entry name" value="Tetraspanin"/>
    <property type="match status" value="1"/>
</dbReference>
<dbReference type="OrthoDB" id="10033535at2759"/>
<comment type="subcellular location">
    <subcellularLocation>
        <location evidence="1">Membrane</location>
        <topology evidence="1">Multi-pass membrane protein</topology>
    </subcellularLocation>
</comment>
<keyword evidence="2 5" id="KW-0812">Transmembrane</keyword>
<organism evidence="6 9">
    <name type="scientific">Rotaria sordida</name>
    <dbReference type="NCBI Taxonomy" id="392033"/>
    <lineage>
        <taxon>Eukaryota</taxon>
        <taxon>Metazoa</taxon>
        <taxon>Spiralia</taxon>
        <taxon>Gnathifera</taxon>
        <taxon>Rotifera</taxon>
        <taxon>Eurotatoria</taxon>
        <taxon>Bdelloidea</taxon>
        <taxon>Philodinida</taxon>
        <taxon>Philodinidae</taxon>
        <taxon>Rotaria</taxon>
    </lineage>
</organism>